<dbReference type="InterPro" id="IPR021866">
    <property type="entry name" value="SpoIIAA-like"/>
</dbReference>
<dbReference type="RefSeq" id="WP_180571218.1">
    <property type="nucleotide sequence ID" value="NZ_JACCKB010000068.1"/>
</dbReference>
<dbReference type="AlphaFoldDB" id="A0A853IGT8"/>
<dbReference type="Proteomes" id="UP000569732">
    <property type="component" value="Unassembled WGS sequence"/>
</dbReference>
<dbReference type="EMBL" id="JACCKB010000068">
    <property type="protein sequence ID" value="NYZ69221.1"/>
    <property type="molecule type" value="Genomic_DNA"/>
</dbReference>
<proteinExistence type="predicted"/>
<accession>A0A853IGT8</accession>
<evidence type="ECO:0000313" key="1">
    <source>
        <dbReference type="EMBL" id="NYZ69221.1"/>
    </source>
</evidence>
<sequence>MLEIFPLISDKIIAIEVDGKIEKIDVDRLIKIIDDKLKHHSQLNIFVEMKNFSGIALDALIEELKFALSHFKKFGKKAIVSDKAWIEKAVVISDKLFPSIEVQSFAPEEREKAIEWLAE</sequence>
<dbReference type="Gene3D" id="3.40.50.10600">
    <property type="entry name" value="SpoIIaa-like domains"/>
    <property type="match status" value="1"/>
</dbReference>
<dbReference type="SUPFAM" id="SSF52091">
    <property type="entry name" value="SpoIIaa-like"/>
    <property type="match status" value="1"/>
</dbReference>
<reference evidence="1 2" key="1">
    <citation type="submission" date="2020-07" db="EMBL/GenBank/DDBJ databases">
        <title>Endozoicomonas sp. nov., isolated from sediment.</title>
        <authorList>
            <person name="Gu T."/>
        </authorList>
    </citation>
    <scope>NUCLEOTIDE SEQUENCE [LARGE SCALE GENOMIC DNA]</scope>
    <source>
        <strain evidence="1 2">SM1973</strain>
    </source>
</reference>
<dbReference type="InterPro" id="IPR038396">
    <property type="entry name" value="SpoIIAA-like_sf"/>
</dbReference>
<dbReference type="InterPro" id="IPR036513">
    <property type="entry name" value="STAS_dom_sf"/>
</dbReference>
<organism evidence="1 2">
    <name type="scientific">Spartinivicinus marinus</name>
    <dbReference type="NCBI Taxonomy" id="2994442"/>
    <lineage>
        <taxon>Bacteria</taxon>
        <taxon>Pseudomonadati</taxon>
        <taxon>Pseudomonadota</taxon>
        <taxon>Gammaproteobacteria</taxon>
        <taxon>Oceanospirillales</taxon>
        <taxon>Zooshikellaceae</taxon>
        <taxon>Spartinivicinus</taxon>
    </lineage>
</organism>
<evidence type="ECO:0000313" key="2">
    <source>
        <dbReference type="Proteomes" id="UP000569732"/>
    </source>
</evidence>
<dbReference type="Pfam" id="PF11964">
    <property type="entry name" value="SpoIIAA-like"/>
    <property type="match status" value="1"/>
</dbReference>
<protein>
    <submittedName>
        <fullName evidence="1">STAS/SEC14 domain-containing protein</fullName>
    </submittedName>
</protein>
<keyword evidence="2" id="KW-1185">Reference proteome</keyword>
<comment type="caution">
    <text evidence="1">The sequence shown here is derived from an EMBL/GenBank/DDBJ whole genome shotgun (WGS) entry which is preliminary data.</text>
</comment>
<gene>
    <name evidence="1" type="ORF">H0A36_24695</name>
</gene>
<name>A0A853IGT8_9GAMM</name>